<accession>A0ABP1RRJ9</accession>
<dbReference type="Proteomes" id="UP001642540">
    <property type="component" value="Unassembled WGS sequence"/>
</dbReference>
<name>A0ABP1RRJ9_9HEXA</name>
<dbReference type="EMBL" id="CAXLJM020000101">
    <property type="protein sequence ID" value="CAL8133689.1"/>
    <property type="molecule type" value="Genomic_DNA"/>
</dbReference>
<evidence type="ECO:0000313" key="3">
    <source>
        <dbReference type="EMBL" id="CAL8133689.1"/>
    </source>
</evidence>
<gene>
    <name evidence="3" type="ORF">ODALV1_LOCUS25179</name>
</gene>
<feature type="domain" description="MADF" evidence="2">
    <location>
        <begin position="62"/>
        <end position="151"/>
    </location>
</feature>
<protein>
    <recommendedName>
        <fullName evidence="2">MADF domain-containing protein</fullName>
    </recommendedName>
</protein>
<keyword evidence="4" id="KW-1185">Reference proteome</keyword>
<organism evidence="3 4">
    <name type="scientific">Orchesella dallaii</name>
    <dbReference type="NCBI Taxonomy" id="48710"/>
    <lineage>
        <taxon>Eukaryota</taxon>
        <taxon>Metazoa</taxon>
        <taxon>Ecdysozoa</taxon>
        <taxon>Arthropoda</taxon>
        <taxon>Hexapoda</taxon>
        <taxon>Collembola</taxon>
        <taxon>Entomobryomorpha</taxon>
        <taxon>Entomobryoidea</taxon>
        <taxon>Orchesellidae</taxon>
        <taxon>Orchesellinae</taxon>
        <taxon>Orchesella</taxon>
    </lineage>
</organism>
<evidence type="ECO:0000259" key="2">
    <source>
        <dbReference type="PROSITE" id="PS51029"/>
    </source>
</evidence>
<evidence type="ECO:0000313" key="4">
    <source>
        <dbReference type="Proteomes" id="UP001642540"/>
    </source>
</evidence>
<comment type="caution">
    <text evidence="3">The sequence shown here is derived from an EMBL/GenBank/DDBJ whole genome shotgun (WGS) entry which is preliminary data.</text>
</comment>
<proteinExistence type="predicted"/>
<dbReference type="PROSITE" id="PS51029">
    <property type="entry name" value="MADF"/>
    <property type="match status" value="1"/>
</dbReference>
<feature type="region of interest" description="Disordered" evidence="1">
    <location>
        <begin position="311"/>
        <end position="390"/>
    </location>
</feature>
<dbReference type="InterPro" id="IPR006578">
    <property type="entry name" value="MADF-dom"/>
</dbReference>
<feature type="compositionally biased region" description="Low complexity" evidence="1">
    <location>
        <begin position="319"/>
        <end position="330"/>
    </location>
</feature>
<reference evidence="3 4" key="1">
    <citation type="submission" date="2024-08" db="EMBL/GenBank/DDBJ databases">
        <authorList>
            <person name="Cucini C."/>
            <person name="Frati F."/>
        </authorList>
    </citation>
    <scope>NUCLEOTIDE SEQUENCE [LARGE SCALE GENOMIC DNA]</scope>
</reference>
<sequence>MNVGGRSRRKRFSGLNNLGRNAGMKAEADDISNHHEVDDIMRPVSEDAYRSRIVWNLGMKRKLLESVQLQPPIWNPDNKKLGRKLTLLDQCWRAVAQSFGEGVTDASSCRDAFKLIKSSINYRIKKARSTMNDNFRWSFTDNSMRRETLEKIYSEYTFELWRDAEFLTTSQIDNIYKSEPISMNGNVQLFSSTDPLYHELGSSYNNNGQQQMPSQLQTSFFQATSSGPKISSFRSLAVPTECPQPSYTPQPVTVSSLYNRHRDQMREPAPPSAFVRYCGDPFQQPPPLSVPSFTSGMSQYGYNLFPGQSSFSLMPNFPPQQQTQQQEPETVLLDSDSIKSEDNNRVPVRQPVGTSTHTVETQTESGTPSENGNAHANTNEDNQEERELGMESYEQTLLKQIKQEAESTQAPVGVEESFTTTRMQNMNVAASSNPAGTSEIGGRMNPQMFGPTATMIPPTLSTWNGQSSGGPAQSHEYMSPALVAALAYEEELERQKVHQEFRAFVQNAVEHAQPYVLARLYVQFMDLTRELQQSPFRVPPSAFGGSGNFTHGHGHHHASNNGSFSRFDPPHPQN</sequence>
<feature type="region of interest" description="Disordered" evidence="1">
    <location>
        <begin position="542"/>
        <end position="574"/>
    </location>
</feature>
<feature type="compositionally biased region" description="Polar residues" evidence="1">
    <location>
        <begin position="352"/>
        <end position="380"/>
    </location>
</feature>
<evidence type="ECO:0000256" key="1">
    <source>
        <dbReference type="SAM" id="MobiDB-lite"/>
    </source>
</evidence>